<dbReference type="InterPro" id="IPR029044">
    <property type="entry name" value="Nucleotide-diphossugar_trans"/>
</dbReference>
<name>A0A4S3KPH7_9GAMM</name>
<feature type="domain" description="Glycosyltransferase 2-like" evidence="3">
    <location>
        <begin position="7"/>
        <end position="138"/>
    </location>
</feature>
<keyword evidence="4" id="KW-0808">Transferase</keyword>
<feature type="transmembrane region" description="Helical" evidence="2">
    <location>
        <begin position="218"/>
        <end position="238"/>
    </location>
</feature>
<dbReference type="InterPro" id="IPR001173">
    <property type="entry name" value="Glyco_trans_2-like"/>
</dbReference>
<keyword evidence="2" id="KW-1133">Transmembrane helix</keyword>
<proteinExistence type="inferred from homology"/>
<evidence type="ECO:0000259" key="3">
    <source>
        <dbReference type="Pfam" id="PF00535"/>
    </source>
</evidence>
<dbReference type="CDD" id="cd02511">
    <property type="entry name" value="Beta4Glucosyltransferase"/>
    <property type="match status" value="1"/>
</dbReference>
<keyword evidence="5" id="KW-1185">Reference proteome</keyword>
<dbReference type="GO" id="GO:0016740">
    <property type="term" value="F:transferase activity"/>
    <property type="evidence" value="ECO:0007669"/>
    <property type="project" value="UniProtKB-KW"/>
</dbReference>
<reference evidence="4 5" key="1">
    <citation type="submission" date="2017-02" db="EMBL/GenBank/DDBJ databases">
        <title>Whole genome sequencing of Metallibacterium scheffleri DSM 24874 (T).</title>
        <authorList>
            <person name="Kumar S."/>
            <person name="Patil P."/>
            <person name="Patil P.B."/>
        </authorList>
    </citation>
    <scope>NUCLEOTIDE SEQUENCE [LARGE SCALE GENOMIC DNA]</scope>
    <source>
        <strain evidence="4 5">DSM 24874</strain>
    </source>
</reference>
<dbReference type="Pfam" id="PF00535">
    <property type="entry name" value="Glycos_transf_2"/>
    <property type="match status" value="1"/>
</dbReference>
<evidence type="ECO:0000256" key="1">
    <source>
        <dbReference type="ARBA" id="ARBA00038494"/>
    </source>
</evidence>
<organism evidence="4 5">
    <name type="scientific">Metallibacterium scheffleri</name>
    <dbReference type="NCBI Taxonomy" id="993689"/>
    <lineage>
        <taxon>Bacteria</taxon>
        <taxon>Pseudomonadati</taxon>
        <taxon>Pseudomonadota</taxon>
        <taxon>Gammaproteobacteria</taxon>
        <taxon>Lysobacterales</taxon>
        <taxon>Rhodanobacteraceae</taxon>
        <taxon>Metallibacterium</taxon>
    </lineage>
</organism>
<dbReference type="EMBL" id="MWQO01000020">
    <property type="protein sequence ID" value="THD10905.1"/>
    <property type="molecule type" value="Genomic_DNA"/>
</dbReference>
<dbReference type="PANTHER" id="PTHR43630">
    <property type="entry name" value="POLY-BETA-1,6-N-ACETYL-D-GLUCOSAMINE SYNTHASE"/>
    <property type="match status" value="1"/>
</dbReference>
<comment type="similarity">
    <text evidence="1">Belongs to the glycosyltransferase 2 family. WaaE/KdtX subfamily.</text>
</comment>
<gene>
    <name evidence="4" type="ORF">B1806_06575</name>
</gene>
<evidence type="ECO:0000313" key="4">
    <source>
        <dbReference type="EMBL" id="THD10905.1"/>
    </source>
</evidence>
<keyword evidence="2" id="KW-0812">Transmembrane</keyword>
<dbReference type="OrthoDB" id="9815923at2"/>
<comment type="caution">
    <text evidence="4">The sequence shown here is derived from an EMBL/GenBank/DDBJ whole genome shotgun (WGS) entry which is preliminary data.</text>
</comment>
<dbReference type="STRING" id="993689.GCA_002077135_00444"/>
<dbReference type="AlphaFoldDB" id="A0A4S3KPH7"/>
<protein>
    <submittedName>
        <fullName evidence="4">Lipopolysaccharide core biosynthesis glycosyl transferase (KdtX)</fullName>
    </submittedName>
</protein>
<keyword evidence="2" id="KW-0472">Membrane</keyword>
<sequence length="261" mass="29395">MAREPLSLVVTTLDNAATLARCLDSAAFADDILVLDSGSTDATRAIAEAHGARIERHAFDDYAAQKQRAIALARHDWILLLDADEALTPAAAAIIQRELRAPRAAGYRLPRREQMFWTFQHRRSRINTHLRLFDRRHGGMNAVPVHAAPEVLGRVRTLRAAVFLHFGEPDIATKVRKLNDYSSGLVAHKRARGTRFVRTRMLLYPPLFFLRQYLFKRYFLNGWAGYISAASGAWYVFLKYAKLYEARRDQGGAGDDSGGRA</sequence>
<dbReference type="Proteomes" id="UP000307749">
    <property type="component" value="Unassembled WGS sequence"/>
</dbReference>
<evidence type="ECO:0000313" key="5">
    <source>
        <dbReference type="Proteomes" id="UP000307749"/>
    </source>
</evidence>
<accession>A0A4S3KPH7</accession>
<dbReference type="RefSeq" id="WP_081126727.1">
    <property type="nucleotide sequence ID" value="NZ_DAHXOC010000001.1"/>
</dbReference>
<evidence type="ECO:0000256" key="2">
    <source>
        <dbReference type="SAM" id="Phobius"/>
    </source>
</evidence>
<dbReference type="PANTHER" id="PTHR43630:SF2">
    <property type="entry name" value="GLYCOSYLTRANSFERASE"/>
    <property type="match status" value="1"/>
</dbReference>
<dbReference type="SUPFAM" id="SSF53448">
    <property type="entry name" value="Nucleotide-diphospho-sugar transferases"/>
    <property type="match status" value="1"/>
</dbReference>
<dbReference type="Gene3D" id="3.90.550.10">
    <property type="entry name" value="Spore Coat Polysaccharide Biosynthesis Protein SpsA, Chain A"/>
    <property type="match status" value="1"/>
</dbReference>